<keyword evidence="1" id="KW-1133">Transmembrane helix</keyword>
<feature type="transmembrane region" description="Helical" evidence="1">
    <location>
        <begin position="7"/>
        <end position="27"/>
    </location>
</feature>
<dbReference type="PANTHER" id="PTHR37938:SF1">
    <property type="entry name" value="BLL0215 PROTEIN"/>
    <property type="match status" value="1"/>
</dbReference>
<accession>A0A0G0Y1A9</accession>
<keyword evidence="1" id="KW-0812">Transmembrane</keyword>
<evidence type="ECO:0008006" key="4">
    <source>
        <dbReference type="Google" id="ProtNLM"/>
    </source>
</evidence>
<name>A0A0G0Y1A9_9BACT</name>
<reference evidence="2 3" key="1">
    <citation type="journal article" date="2015" name="Nature">
        <title>rRNA introns, odd ribosomes, and small enigmatic genomes across a large radiation of phyla.</title>
        <authorList>
            <person name="Brown C.T."/>
            <person name="Hug L.A."/>
            <person name="Thomas B.C."/>
            <person name="Sharon I."/>
            <person name="Castelle C.J."/>
            <person name="Singh A."/>
            <person name="Wilkins M.J."/>
            <person name="Williams K.H."/>
            <person name="Banfield J.F."/>
        </authorList>
    </citation>
    <scope>NUCLEOTIDE SEQUENCE [LARGE SCALE GENOMIC DNA]</scope>
</reference>
<comment type="caution">
    <text evidence="2">The sequence shown here is derived from an EMBL/GenBank/DDBJ whole genome shotgun (WGS) entry which is preliminary data.</text>
</comment>
<dbReference type="Proteomes" id="UP000034493">
    <property type="component" value="Unassembled WGS sequence"/>
</dbReference>
<dbReference type="PANTHER" id="PTHR37938">
    <property type="entry name" value="BLL0215 PROTEIN"/>
    <property type="match status" value="1"/>
</dbReference>
<keyword evidence="1" id="KW-0472">Membrane</keyword>
<protein>
    <recommendedName>
        <fullName evidence="4">DUF304 domain-containing protein</fullName>
    </recommendedName>
</protein>
<proteinExistence type="predicted"/>
<evidence type="ECO:0000256" key="1">
    <source>
        <dbReference type="SAM" id="Phobius"/>
    </source>
</evidence>
<dbReference type="EMBL" id="LCBC01000022">
    <property type="protein sequence ID" value="KKS03201.1"/>
    <property type="molecule type" value="Genomic_DNA"/>
</dbReference>
<gene>
    <name evidence="2" type="ORF">UU56_C0022G0002</name>
</gene>
<feature type="transmembrane region" description="Helical" evidence="1">
    <location>
        <begin position="47"/>
        <end position="70"/>
    </location>
</feature>
<sequence>MLRPHVITLAPPAFVALILFLAPFYIIPFLKLINIDLSGTLNFMQTFLIIIIWYLFVFGYSLYHFIFWYFNIYILTNERIIDFDFKGLLNKEISYAKLNQIQDISPKTIGFFGTFVHFGNVFIQTAAERPEFEFHNVARPDMVAQEILKQVRHEEGEAPGEIA</sequence>
<evidence type="ECO:0000313" key="3">
    <source>
        <dbReference type="Proteomes" id="UP000034493"/>
    </source>
</evidence>
<dbReference type="AlphaFoldDB" id="A0A0G0Y1A9"/>
<organism evidence="2 3">
    <name type="scientific">Candidatus Curtissbacteria bacterium GW2011_GWA2_41_24</name>
    <dbReference type="NCBI Taxonomy" id="1618411"/>
    <lineage>
        <taxon>Bacteria</taxon>
        <taxon>Candidatus Curtissiibacteriota</taxon>
    </lineage>
</organism>
<evidence type="ECO:0000313" key="2">
    <source>
        <dbReference type="EMBL" id="KKS03201.1"/>
    </source>
</evidence>